<dbReference type="AlphaFoldDB" id="A0A5A8F5M9"/>
<dbReference type="GO" id="GO:0005975">
    <property type="term" value="P:carbohydrate metabolic process"/>
    <property type="evidence" value="ECO:0007669"/>
    <property type="project" value="InterPro"/>
</dbReference>
<evidence type="ECO:0000313" key="6">
    <source>
        <dbReference type="EMBL" id="KAA0259000.1"/>
    </source>
</evidence>
<reference evidence="6 7" key="1">
    <citation type="submission" date="2019-06" db="EMBL/GenBank/DDBJ databases">
        <title>Genomic insights into carbon and energy metabolism of Deferribacter autotrophicus revealed new metabolic traits in the phylum Deferribacteres.</title>
        <authorList>
            <person name="Slobodkin A.I."/>
            <person name="Slobodkina G.B."/>
            <person name="Allioux M."/>
            <person name="Alain K."/>
            <person name="Jebbar M."/>
            <person name="Shadrin V."/>
            <person name="Kublanov I.V."/>
            <person name="Toshchakov S.V."/>
            <person name="Bonch-Osmolovskaya E.A."/>
        </authorList>
    </citation>
    <scope>NUCLEOTIDE SEQUENCE [LARGE SCALE GENOMIC DNA]</scope>
    <source>
        <strain evidence="6 7">SL50</strain>
    </source>
</reference>
<dbReference type="SUPFAM" id="SSF88713">
    <property type="entry name" value="Glycoside hydrolase/deacetylase"/>
    <property type="match status" value="1"/>
</dbReference>
<dbReference type="SUPFAM" id="SSF53756">
    <property type="entry name" value="UDP-Glycosyltransferase/glycogen phosphorylase"/>
    <property type="match status" value="1"/>
</dbReference>
<dbReference type="PANTHER" id="PTHR34216">
    <property type="match status" value="1"/>
</dbReference>
<evidence type="ECO:0000313" key="7">
    <source>
        <dbReference type="Proteomes" id="UP000322876"/>
    </source>
</evidence>
<evidence type="ECO:0000259" key="3">
    <source>
        <dbReference type="Pfam" id="PF00534"/>
    </source>
</evidence>
<keyword evidence="6" id="KW-0808">Transferase</keyword>
<dbReference type="CDD" id="cd03801">
    <property type="entry name" value="GT4_PimA-like"/>
    <property type="match status" value="1"/>
</dbReference>
<dbReference type="InterPro" id="IPR001296">
    <property type="entry name" value="Glyco_trans_1"/>
</dbReference>
<evidence type="ECO:0000256" key="2">
    <source>
        <dbReference type="ARBA" id="ARBA00022729"/>
    </source>
</evidence>
<name>A0A5A8F5M9_9BACT</name>
<feature type="domain" description="Glycosyltransferase subfamily 4-like N-terminal" evidence="5">
    <location>
        <begin position="400"/>
        <end position="484"/>
    </location>
</feature>
<dbReference type="Pfam" id="PF13439">
    <property type="entry name" value="Glyco_transf_4"/>
    <property type="match status" value="1"/>
</dbReference>
<dbReference type="Pfam" id="PF00534">
    <property type="entry name" value="Glycos_transf_1"/>
    <property type="match status" value="1"/>
</dbReference>
<dbReference type="Gene3D" id="3.40.50.2000">
    <property type="entry name" value="Glycogen Phosphorylase B"/>
    <property type="match status" value="2"/>
</dbReference>
<feature type="domain" description="NodB homology" evidence="4">
    <location>
        <begin position="57"/>
        <end position="155"/>
    </location>
</feature>
<dbReference type="GO" id="GO:0016810">
    <property type="term" value="F:hydrolase activity, acting on carbon-nitrogen (but not peptide) bonds"/>
    <property type="evidence" value="ECO:0007669"/>
    <property type="project" value="InterPro"/>
</dbReference>
<dbReference type="InterPro" id="IPR028098">
    <property type="entry name" value="Glyco_trans_4-like_N"/>
</dbReference>
<proteinExistence type="predicted"/>
<dbReference type="Pfam" id="PF01522">
    <property type="entry name" value="Polysacc_deac_1"/>
    <property type="match status" value="1"/>
</dbReference>
<dbReference type="Gene3D" id="3.20.20.370">
    <property type="entry name" value="Glycoside hydrolase/deacetylase"/>
    <property type="match status" value="1"/>
</dbReference>
<keyword evidence="7" id="KW-1185">Reference proteome</keyword>
<comment type="caution">
    <text evidence="6">The sequence shown here is derived from an EMBL/GenBank/DDBJ whole genome shotgun (WGS) entry which is preliminary data.</text>
</comment>
<dbReference type="EMBL" id="VFJB01000003">
    <property type="protein sequence ID" value="KAA0259000.1"/>
    <property type="molecule type" value="Genomic_DNA"/>
</dbReference>
<keyword evidence="2" id="KW-0732">Signal</keyword>
<accession>A0A5A8F5M9</accession>
<dbReference type="GO" id="GO:0016757">
    <property type="term" value="F:glycosyltransferase activity"/>
    <property type="evidence" value="ECO:0007669"/>
    <property type="project" value="InterPro"/>
</dbReference>
<evidence type="ECO:0000256" key="1">
    <source>
        <dbReference type="ARBA" id="ARBA00004613"/>
    </source>
</evidence>
<organism evidence="6 7">
    <name type="scientific">Deferribacter autotrophicus</name>
    <dbReference type="NCBI Taxonomy" id="500465"/>
    <lineage>
        <taxon>Bacteria</taxon>
        <taxon>Pseudomonadati</taxon>
        <taxon>Deferribacterota</taxon>
        <taxon>Deferribacteres</taxon>
        <taxon>Deferribacterales</taxon>
        <taxon>Deferribacteraceae</taxon>
        <taxon>Deferribacter</taxon>
    </lineage>
</organism>
<evidence type="ECO:0000259" key="5">
    <source>
        <dbReference type="Pfam" id="PF13439"/>
    </source>
</evidence>
<dbReference type="InterPro" id="IPR002509">
    <property type="entry name" value="NODB_dom"/>
</dbReference>
<dbReference type="CDD" id="cd10969">
    <property type="entry name" value="CE4_Ecf1_like_5s"/>
    <property type="match status" value="1"/>
</dbReference>
<dbReference type="OrthoDB" id="9814639at2"/>
<gene>
    <name evidence="6" type="ORF">FHQ18_03355</name>
</gene>
<dbReference type="GO" id="GO:0005576">
    <property type="term" value="C:extracellular region"/>
    <property type="evidence" value="ECO:0007669"/>
    <property type="project" value="UniProtKB-SubCell"/>
</dbReference>
<comment type="subcellular location">
    <subcellularLocation>
        <location evidence="1">Secreted</location>
    </subcellularLocation>
</comment>
<sequence>MMNKSIPVLCYHKVSYSGGITPEQFEEHLFFLKKNGYQTITTSQLYQYLKENTISVKKPFLITFDDCFLDNWIYAIPLLEKYSFNAVFFAISNFIWDGEPRNKEWASNILTARECFINALKNKDYSQFMNSSELYKAVYHYGHEVLSHTQSHQMCFKNLYQTGNLNEKSHWGVYGIYEHPISDYPLFQRGSAYAYNGFWPVLKDNGFLDFRYRSDEERFKFCFEEFINSRNKIEEIINKRVDFICWPWGEFDNITIDAAKEAGYKGAFTLERFCNSYGTNPFYINRIGIVDKTSVRWLSQKMKIYSSKYLSMIFFKKYRKKNDFGGKVLFVTDSTKRSSGGIKQLIYNAKSLKEKNVQVYLAAKKDAYVSSLEDIFDKIVFLDFNKKLLSAKKLAFFIKENKIKVVHTFHNKGHKVGVLSKVFYSKFRLFVNRGVLKVPNNIFYYNNVLIDGFICNSHACKESLKKIFVNPKKINVVFNCIDFEELERDLTSKKIFMVLYIGNTNPIKGFDIFNQIVKKIPKRYNIQFVALGVAKEKLKFQIDKRIELPGTVKNVASYLKDANLFVLTSRSESFPNSLLEAMSFGLPVVAHSVGAVNDLIIDGKNGFVVDNLDIDKFANKILFLYNNRKLSQRMGDNNREIIRQLSCMNKGLKLIKVYSGQFFEDKINAR</sequence>
<dbReference type="InterPro" id="IPR051398">
    <property type="entry name" value="Polysacch_Deacetylase"/>
</dbReference>
<feature type="domain" description="Glycosyl transferase family 1" evidence="3">
    <location>
        <begin position="487"/>
        <end position="640"/>
    </location>
</feature>
<dbReference type="InterPro" id="IPR011330">
    <property type="entry name" value="Glyco_hydro/deAcase_b/a-brl"/>
</dbReference>
<dbReference type="PANTHER" id="PTHR34216:SF3">
    <property type="entry name" value="POLY-BETA-1,6-N-ACETYL-D-GLUCOSAMINE N-DEACETYLASE"/>
    <property type="match status" value="1"/>
</dbReference>
<dbReference type="Proteomes" id="UP000322876">
    <property type="component" value="Unassembled WGS sequence"/>
</dbReference>
<protein>
    <submittedName>
        <fullName evidence="6">Glycosyltransferase</fullName>
    </submittedName>
</protein>
<evidence type="ECO:0000259" key="4">
    <source>
        <dbReference type="Pfam" id="PF01522"/>
    </source>
</evidence>